<organism evidence="3 4">
    <name type="scientific">Wickerhamomyces ciferrii (strain ATCC 14091 / BCRC 22168 / CBS 111 / JCM 3599 / NBRC 0793 / NRRL Y-1031 F-60-10)</name>
    <name type="common">Yeast</name>
    <name type="synonym">Pichia ciferrii</name>
    <dbReference type="NCBI Taxonomy" id="1206466"/>
    <lineage>
        <taxon>Eukaryota</taxon>
        <taxon>Fungi</taxon>
        <taxon>Dikarya</taxon>
        <taxon>Ascomycota</taxon>
        <taxon>Saccharomycotina</taxon>
        <taxon>Saccharomycetes</taxon>
        <taxon>Phaffomycetales</taxon>
        <taxon>Wickerhamomycetaceae</taxon>
        <taxon>Wickerhamomyces</taxon>
    </lineage>
</organism>
<dbReference type="EMBL" id="CAIF01000036">
    <property type="protein sequence ID" value="CCH42089.1"/>
    <property type="molecule type" value="Genomic_DNA"/>
</dbReference>
<keyword evidence="4" id="KW-1185">Reference proteome</keyword>
<sequence length="250" mass="28474">MKTSAQNLGKRLIHTAPKLKLQDEFIKNGINGLYSSQGFKLAWIDYQNYLTKNLTLLTNGTIDETRYPFSIAIANAKDSSKQNIFNIASQTHNNHFFFQQLISSQENNTSPSRELNSRIISKFGSLDSLVDQFVLESKEIIGQGWIFLIENESKNLEILTLNNSGTPYNFSGNHSLDLNGPIGLTELEAWESIKESTLTKAQDWTLPLLGISLWDHSFITDYGVDGRDEYIKDVFKNINWDVVNKRLYVQ</sequence>
<evidence type="ECO:0000259" key="2">
    <source>
        <dbReference type="Pfam" id="PF02777"/>
    </source>
</evidence>
<dbReference type="eggNOG" id="KOG0876">
    <property type="taxonomic scope" value="Eukaryota"/>
</dbReference>
<dbReference type="InterPro" id="IPR036314">
    <property type="entry name" value="SOD_C_sf"/>
</dbReference>
<dbReference type="SUPFAM" id="SSF54719">
    <property type="entry name" value="Fe,Mn superoxide dismutase (SOD), C-terminal domain"/>
    <property type="match status" value="1"/>
</dbReference>
<dbReference type="Proteomes" id="UP000009328">
    <property type="component" value="Unassembled WGS sequence"/>
</dbReference>
<gene>
    <name evidence="3" type="ORF">BN7_1631</name>
</gene>
<comment type="function">
    <text evidence="1">Component of the mitochondrial ribosome (mitoribosome), a dedicated translation machinery responsible for the synthesis of mitochondrial genome-encoded proteins, including at least some of the essential transmembrane subunits of the mitochondrial respiratory chain. The mitoribosomes are attached to the mitochondrial inner membrane and translation products are cotranslationally integrated into the membrane.</text>
</comment>
<dbReference type="EC" id="1.15.1.1" evidence="3"/>
<feature type="domain" description="Manganese/iron superoxide dismutase C-terminal" evidence="2">
    <location>
        <begin position="199"/>
        <end position="246"/>
    </location>
</feature>
<comment type="caution">
    <text evidence="3">The sequence shown here is derived from an EMBL/GenBank/DDBJ whole genome shotgun (WGS) entry which is preliminary data.</text>
</comment>
<dbReference type="Gene3D" id="3.55.40.20">
    <property type="entry name" value="Iron/manganese superoxide dismutase, C-terminal domain"/>
    <property type="match status" value="1"/>
</dbReference>
<proteinExistence type="predicted"/>
<protein>
    <submittedName>
        <fullName evidence="3">Superoxide dismutase [Mn], mitochondrial</fullName>
        <ecNumber evidence="3">1.15.1.1</ecNumber>
    </submittedName>
</protein>
<dbReference type="PANTHER" id="PTHR43595">
    <property type="entry name" value="37S RIBOSOMAL PROTEIN S26, MITOCHONDRIAL"/>
    <property type="match status" value="1"/>
</dbReference>
<dbReference type="SUPFAM" id="SSF46609">
    <property type="entry name" value="Fe,Mn superoxide dismutase (SOD), N-terminal domain"/>
    <property type="match status" value="1"/>
</dbReference>
<name>K0KKU9_WICCF</name>
<dbReference type="InParanoid" id="K0KKU9"/>
<evidence type="ECO:0000313" key="4">
    <source>
        <dbReference type="Proteomes" id="UP000009328"/>
    </source>
</evidence>
<dbReference type="GO" id="GO:0046872">
    <property type="term" value="F:metal ion binding"/>
    <property type="evidence" value="ECO:0007669"/>
    <property type="project" value="InterPro"/>
</dbReference>
<feature type="domain" description="Manganese/iron superoxide dismutase C-terminal" evidence="2">
    <location>
        <begin position="111"/>
        <end position="170"/>
    </location>
</feature>
<dbReference type="PANTHER" id="PTHR43595:SF2">
    <property type="entry name" value="SMALL RIBOSOMAL SUBUNIT PROTEIN MS42"/>
    <property type="match status" value="1"/>
</dbReference>
<dbReference type="GO" id="GO:0005737">
    <property type="term" value="C:cytoplasm"/>
    <property type="evidence" value="ECO:0007669"/>
    <property type="project" value="TreeGrafter"/>
</dbReference>
<dbReference type="HOGENOM" id="CLU_057349_1_1_1"/>
<dbReference type="Pfam" id="PF02777">
    <property type="entry name" value="Sod_Fe_C"/>
    <property type="match status" value="2"/>
</dbReference>
<dbReference type="InterPro" id="IPR036324">
    <property type="entry name" value="Mn/Fe_SOD_N_sf"/>
</dbReference>
<dbReference type="FunCoup" id="K0KKU9">
    <property type="interactions" value="150"/>
</dbReference>
<reference evidence="3 4" key="1">
    <citation type="journal article" date="2012" name="Eukaryot. Cell">
        <title>Draft genome sequence of Wickerhamomyces ciferrii NRRL Y-1031 F-60-10.</title>
        <authorList>
            <person name="Schneider J."/>
            <person name="Andrea H."/>
            <person name="Blom J."/>
            <person name="Jaenicke S."/>
            <person name="Ruckert C."/>
            <person name="Schorsch C."/>
            <person name="Szczepanowski R."/>
            <person name="Farwick M."/>
            <person name="Goesmann A."/>
            <person name="Puhler A."/>
            <person name="Schaffer S."/>
            <person name="Tauch A."/>
            <person name="Kohler T."/>
            <person name="Brinkrolf K."/>
        </authorList>
    </citation>
    <scope>NUCLEOTIDE SEQUENCE [LARGE SCALE GENOMIC DNA]</scope>
    <source>
        <strain evidence="4">ATCC 14091 / BCRC 22168 / CBS 111 / JCM 3599 / NBRC 0793 / NRRL Y-1031 F-60-10</strain>
    </source>
</reference>
<accession>K0KKU9</accession>
<dbReference type="STRING" id="1206466.K0KKU9"/>
<evidence type="ECO:0000256" key="1">
    <source>
        <dbReference type="ARBA" id="ARBA00037226"/>
    </source>
</evidence>
<dbReference type="AlphaFoldDB" id="K0KKU9"/>
<dbReference type="GO" id="GO:0004784">
    <property type="term" value="F:superoxide dismutase activity"/>
    <property type="evidence" value="ECO:0007669"/>
    <property type="project" value="UniProtKB-EC"/>
</dbReference>
<evidence type="ECO:0000313" key="3">
    <source>
        <dbReference type="EMBL" id="CCH42089.1"/>
    </source>
</evidence>
<keyword evidence="3" id="KW-0560">Oxidoreductase</keyword>
<dbReference type="InterPro" id="IPR019832">
    <property type="entry name" value="Mn/Fe_SOD_C"/>
</dbReference>